<name>A0ACB8ZHX3_ARCLA</name>
<evidence type="ECO:0000313" key="1">
    <source>
        <dbReference type="EMBL" id="KAI3697597.1"/>
    </source>
</evidence>
<keyword evidence="2" id="KW-1185">Reference proteome</keyword>
<accession>A0ACB8ZHX3</accession>
<protein>
    <submittedName>
        <fullName evidence="1">Uncharacterized protein</fullName>
    </submittedName>
</protein>
<proteinExistence type="predicted"/>
<reference evidence="1 2" key="2">
    <citation type="journal article" date="2022" name="Mol. Ecol. Resour.">
        <title>The genomes of chicory, endive, great burdock and yacon provide insights into Asteraceae paleo-polyploidization history and plant inulin production.</title>
        <authorList>
            <person name="Fan W."/>
            <person name="Wang S."/>
            <person name="Wang H."/>
            <person name="Wang A."/>
            <person name="Jiang F."/>
            <person name="Liu H."/>
            <person name="Zhao H."/>
            <person name="Xu D."/>
            <person name="Zhang Y."/>
        </authorList>
    </citation>
    <scope>NUCLEOTIDE SEQUENCE [LARGE SCALE GENOMIC DNA]</scope>
    <source>
        <strain evidence="2">cv. Niubang</strain>
    </source>
</reference>
<gene>
    <name evidence="1" type="ORF">L6452_30691</name>
</gene>
<evidence type="ECO:0000313" key="2">
    <source>
        <dbReference type="Proteomes" id="UP001055879"/>
    </source>
</evidence>
<reference evidence="2" key="1">
    <citation type="journal article" date="2022" name="Mol. Ecol. Resour.">
        <title>The genomes of chicory, endive, great burdock and yacon provide insights into Asteraceae palaeo-polyploidization history and plant inulin production.</title>
        <authorList>
            <person name="Fan W."/>
            <person name="Wang S."/>
            <person name="Wang H."/>
            <person name="Wang A."/>
            <person name="Jiang F."/>
            <person name="Liu H."/>
            <person name="Zhao H."/>
            <person name="Xu D."/>
            <person name="Zhang Y."/>
        </authorList>
    </citation>
    <scope>NUCLEOTIDE SEQUENCE [LARGE SCALE GENOMIC DNA]</scope>
    <source>
        <strain evidence="2">cv. Niubang</strain>
    </source>
</reference>
<dbReference type="EMBL" id="CM042056">
    <property type="protein sequence ID" value="KAI3697597.1"/>
    <property type="molecule type" value="Genomic_DNA"/>
</dbReference>
<organism evidence="1 2">
    <name type="scientific">Arctium lappa</name>
    <name type="common">Greater burdock</name>
    <name type="synonym">Lappa major</name>
    <dbReference type="NCBI Taxonomy" id="4217"/>
    <lineage>
        <taxon>Eukaryota</taxon>
        <taxon>Viridiplantae</taxon>
        <taxon>Streptophyta</taxon>
        <taxon>Embryophyta</taxon>
        <taxon>Tracheophyta</taxon>
        <taxon>Spermatophyta</taxon>
        <taxon>Magnoliopsida</taxon>
        <taxon>eudicotyledons</taxon>
        <taxon>Gunneridae</taxon>
        <taxon>Pentapetalae</taxon>
        <taxon>asterids</taxon>
        <taxon>campanulids</taxon>
        <taxon>Asterales</taxon>
        <taxon>Asteraceae</taxon>
        <taxon>Carduoideae</taxon>
        <taxon>Cardueae</taxon>
        <taxon>Arctiinae</taxon>
        <taxon>Arctium</taxon>
    </lineage>
</organism>
<dbReference type="Proteomes" id="UP001055879">
    <property type="component" value="Linkage Group LG10"/>
</dbReference>
<comment type="caution">
    <text evidence="1">The sequence shown here is derived from an EMBL/GenBank/DDBJ whole genome shotgun (WGS) entry which is preliminary data.</text>
</comment>
<sequence>MKLIMEIESRNELLNKLKVVFYMFRKTMAKTKLLVDLHLKLKNGKLARKAFTALLLRHHYAAFARRCTTNNIETSFISPQEHVLRSTTTTTKSVSHHHHHPDHDHHKLQQVVLEVSNDGGGGATAIGPPSLAVVDSPLQAEEENQVDKAAEEFINEFYKQLRQQRITSPSPNHLWAR</sequence>